<dbReference type="Proteomes" id="UP000257143">
    <property type="component" value="Unassembled WGS sequence"/>
</dbReference>
<dbReference type="PANTHER" id="PTHR41286">
    <property type="entry name" value="HNH NUCLEASE YAJD-RELATED"/>
    <property type="match status" value="1"/>
</dbReference>
<sequence>MSAFHKSRQWINKRPIIFKRDGYICKECSRYGKTTVATMVHHIYPIDTHPQFRLTNDNLISLCNRCHEVMHDRVTNEITSRGIELQNRVRHKLFQSN</sequence>
<feature type="domain" description="HNH nuclease" evidence="5">
    <location>
        <begin position="12"/>
        <end position="68"/>
    </location>
</feature>
<evidence type="ECO:0000259" key="5">
    <source>
        <dbReference type="SMART" id="SM00507"/>
    </source>
</evidence>
<comment type="similarity">
    <text evidence="3">Belongs to the HNH nuclease family.</text>
</comment>
<reference evidence="7" key="1">
    <citation type="submission" date="2017-11" db="EMBL/GenBank/DDBJ databases">
        <authorList>
            <person name="Zhu W."/>
        </authorList>
    </citation>
    <scope>NUCLEOTIDE SEQUENCE [LARGE SCALE GENOMIC DNA]</scope>
    <source>
        <strain evidence="7">CAU 1183</strain>
    </source>
</reference>
<organism evidence="6 7">
    <name type="scientific">Oceanobacillus arenosus</name>
    <dbReference type="NCBI Taxonomy" id="1229153"/>
    <lineage>
        <taxon>Bacteria</taxon>
        <taxon>Bacillati</taxon>
        <taxon>Bacillota</taxon>
        <taxon>Bacilli</taxon>
        <taxon>Bacillales</taxon>
        <taxon>Bacillaceae</taxon>
        <taxon>Oceanobacillus</taxon>
    </lineage>
</organism>
<dbReference type="GO" id="GO:0003676">
    <property type="term" value="F:nucleic acid binding"/>
    <property type="evidence" value="ECO:0007669"/>
    <property type="project" value="InterPro"/>
</dbReference>
<dbReference type="InterPro" id="IPR003615">
    <property type="entry name" value="HNH_nuc"/>
</dbReference>
<dbReference type="AlphaFoldDB" id="A0A3D8PRN3"/>
<evidence type="ECO:0000313" key="7">
    <source>
        <dbReference type="Proteomes" id="UP000257143"/>
    </source>
</evidence>
<evidence type="ECO:0000313" key="6">
    <source>
        <dbReference type="EMBL" id="RDW17625.1"/>
    </source>
</evidence>
<name>A0A3D8PRN3_9BACI</name>
<dbReference type="EMBL" id="PIOC01000019">
    <property type="protein sequence ID" value="RDW17625.1"/>
    <property type="molecule type" value="Genomic_DNA"/>
</dbReference>
<evidence type="ECO:0000256" key="1">
    <source>
        <dbReference type="ARBA" id="ARBA00022722"/>
    </source>
</evidence>
<keyword evidence="7" id="KW-1185">Reference proteome</keyword>
<dbReference type="InterPro" id="IPR002711">
    <property type="entry name" value="HNH"/>
</dbReference>
<evidence type="ECO:0000256" key="2">
    <source>
        <dbReference type="ARBA" id="ARBA00022801"/>
    </source>
</evidence>
<dbReference type="OrthoDB" id="9811997at2"/>
<accession>A0A3D8PRN3</accession>
<evidence type="ECO:0000256" key="3">
    <source>
        <dbReference type="ARBA" id="ARBA00038412"/>
    </source>
</evidence>
<dbReference type="PANTHER" id="PTHR41286:SF1">
    <property type="entry name" value="HNH NUCLEASE YAJD-RELATED"/>
    <property type="match status" value="1"/>
</dbReference>
<dbReference type="Pfam" id="PF01844">
    <property type="entry name" value="HNH"/>
    <property type="match status" value="1"/>
</dbReference>
<gene>
    <name evidence="6" type="ORF">CWR48_14005</name>
</gene>
<dbReference type="GO" id="GO:0005829">
    <property type="term" value="C:cytosol"/>
    <property type="evidence" value="ECO:0007669"/>
    <property type="project" value="TreeGrafter"/>
</dbReference>
<comment type="caution">
    <text evidence="6">The sequence shown here is derived from an EMBL/GenBank/DDBJ whole genome shotgun (WGS) entry which is preliminary data.</text>
</comment>
<keyword evidence="2" id="KW-0378">Hydrolase</keyword>
<keyword evidence="1" id="KW-0540">Nuclease</keyword>
<protein>
    <recommendedName>
        <fullName evidence="4">Putative HNH nuclease YajD</fullName>
    </recommendedName>
</protein>
<dbReference type="RefSeq" id="WP_115773873.1">
    <property type="nucleotide sequence ID" value="NZ_PIOC01000019.1"/>
</dbReference>
<dbReference type="GO" id="GO:0004519">
    <property type="term" value="F:endonuclease activity"/>
    <property type="evidence" value="ECO:0007669"/>
    <property type="project" value="UniProtKB-KW"/>
</dbReference>
<evidence type="ECO:0000256" key="4">
    <source>
        <dbReference type="ARBA" id="ARBA00040194"/>
    </source>
</evidence>
<proteinExistence type="inferred from homology"/>
<dbReference type="GO" id="GO:0016787">
    <property type="term" value="F:hydrolase activity"/>
    <property type="evidence" value="ECO:0007669"/>
    <property type="project" value="UniProtKB-KW"/>
</dbReference>
<dbReference type="Gene3D" id="1.10.30.50">
    <property type="match status" value="1"/>
</dbReference>
<dbReference type="GO" id="GO:0008270">
    <property type="term" value="F:zinc ion binding"/>
    <property type="evidence" value="ECO:0007669"/>
    <property type="project" value="InterPro"/>
</dbReference>
<dbReference type="SMART" id="SM00507">
    <property type="entry name" value="HNHc"/>
    <property type="match status" value="1"/>
</dbReference>
<keyword evidence="6" id="KW-0255">Endonuclease</keyword>